<dbReference type="Proteomes" id="UP000694680">
    <property type="component" value="Unassembled WGS sequence"/>
</dbReference>
<sequence>MCLFPFRGVTLPQLTIDQKTTLDSPLTLQELQNALDSMSTGKAPGPDGFPADFLKHFWSMLAPLFFRVVTKNKNKGYVGGHMDTANIKLLLKPDKNPMLPSSYCPISLINTDIKIISKALTSRLEKVVQSIIYKDQTGFIKNRHSTDNVRRLFNLINMAQKSKKKTIILSLDAEKAFDRVNWSFLLAVLGKFGFGESFIQWISTLYSKPKAPVTTNKITSQSFTLQRGTRQGCPLSPLLFAIFVEPLAAAVRQNTVIKKIHSSISEHKINLYADDILLYLEEPQSSLEEVFKLINSFSKLSDYSNNWSKSSILPLTKNSWNPATQNPQYPSPTNIIKYLGLNISPNLNEFIKLNLDLLLDKVTEDLRRWNNLPISLLGRIASVKMKILPKINYLFSMIH</sequence>
<dbReference type="Pfam" id="PF00078">
    <property type="entry name" value="RVT_1"/>
    <property type="match status" value="1"/>
</dbReference>
<organism evidence="2 3">
    <name type="scientific">Gouania willdenowi</name>
    <name type="common">Blunt-snouted clingfish</name>
    <name type="synonym">Lepadogaster willdenowi</name>
    <dbReference type="NCBI Taxonomy" id="441366"/>
    <lineage>
        <taxon>Eukaryota</taxon>
        <taxon>Metazoa</taxon>
        <taxon>Chordata</taxon>
        <taxon>Craniata</taxon>
        <taxon>Vertebrata</taxon>
        <taxon>Euteleostomi</taxon>
        <taxon>Actinopterygii</taxon>
        <taxon>Neopterygii</taxon>
        <taxon>Teleostei</taxon>
        <taxon>Neoteleostei</taxon>
        <taxon>Acanthomorphata</taxon>
        <taxon>Ovalentaria</taxon>
        <taxon>Blenniimorphae</taxon>
        <taxon>Blenniiformes</taxon>
        <taxon>Gobiesocoidei</taxon>
        <taxon>Gobiesocidae</taxon>
        <taxon>Gobiesocinae</taxon>
        <taxon>Gouania</taxon>
    </lineage>
</organism>
<dbReference type="PROSITE" id="PS50878">
    <property type="entry name" value="RT_POL"/>
    <property type="match status" value="1"/>
</dbReference>
<protein>
    <recommendedName>
        <fullName evidence="1">Reverse transcriptase domain-containing protein</fullName>
    </recommendedName>
</protein>
<keyword evidence="3" id="KW-1185">Reference proteome</keyword>
<name>A0A8C5GSF7_GOUWI</name>
<dbReference type="SUPFAM" id="SSF56672">
    <property type="entry name" value="DNA/RNA polymerases"/>
    <property type="match status" value="1"/>
</dbReference>
<dbReference type="PANTHER" id="PTHR31635:SF196">
    <property type="entry name" value="REVERSE TRANSCRIPTASE DOMAIN-CONTAINING PROTEIN-RELATED"/>
    <property type="match status" value="1"/>
</dbReference>
<dbReference type="InterPro" id="IPR000477">
    <property type="entry name" value="RT_dom"/>
</dbReference>
<reference evidence="2" key="1">
    <citation type="submission" date="2025-08" db="UniProtKB">
        <authorList>
            <consortium name="Ensembl"/>
        </authorList>
    </citation>
    <scope>IDENTIFICATION</scope>
</reference>
<dbReference type="InterPro" id="IPR043502">
    <property type="entry name" value="DNA/RNA_pol_sf"/>
</dbReference>
<proteinExistence type="predicted"/>
<dbReference type="AlphaFoldDB" id="A0A8C5GSF7"/>
<evidence type="ECO:0000313" key="3">
    <source>
        <dbReference type="Proteomes" id="UP000694680"/>
    </source>
</evidence>
<evidence type="ECO:0000313" key="2">
    <source>
        <dbReference type="Ensembl" id="ENSGWIP00000034244.1"/>
    </source>
</evidence>
<accession>A0A8C5GSF7</accession>
<reference evidence="2" key="2">
    <citation type="submission" date="2025-09" db="UniProtKB">
        <authorList>
            <consortium name="Ensembl"/>
        </authorList>
    </citation>
    <scope>IDENTIFICATION</scope>
</reference>
<dbReference type="PANTHER" id="PTHR31635">
    <property type="entry name" value="REVERSE TRANSCRIPTASE DOMAIN-CONTAINING PROTEIN-RELATED"/>
    <property type="match status" value="1"/>
</dbReference>
<dbReference type="CDD" id="cd01650">
    <property type="entry name" value="RT_nLTR_like"/>
    <property type="match status" value="1"/>
</dbReference>
<feature type="domain" description="Reverse transcriptase" evidence="1">
    <location>
        <begin position="71"/>
        <end position="343"/>
    </location>
</feature>
<evidence type="ECO:0000259" key="1">
    <source>
        <dbReference type="PROSITE" id="PS50878"/>
    </source>
</evidence>
<dbReference type="Ensembl" id="ENSGWIT00000037329.1">
    <property type="protein sequence ID" value="ENSGWIP00000034244.1"/>
    <property type="gene ID" value="ENSGWIG00000017695.1"/>
</dbReference>